<feature type="region of interest" description="Disordered" evidence="12">
    <location>
        <begin position="107"/>
        <end position="141"/>
    </location>
</feature>
<evidence type="ECO:0000256" key="6">
    <source>
        <dbReference type="ARBA" id="ARBA00038035"/>
    </source>
</evidence>
<name>A0AAD5QEN5_PYTIN</name>
<comment type="catalytic activity">
    <reaction evidence="9">
        <text>L-threonyl-[protein] + ATP = O-phospho-L-threonyl-[protein] + ADP + H(+)</text>
        <dbReference type="Rhea" id="RHEA:46608"/>
        <dbReference type="Rhea" id="RHEA-COMP:11060"/>
        <dbReference type="Rhea" id="RHEA-COMP:11605"/>
        <dbReference type="ChEBI" id="CHEBI:15378"/>
        <dbReference type="ChEBI" id="CHEBI:30013"/>
        <dbReference type="ChEBI" id="CHEBI:30616"/>
        <dbReference type="ChEBI" id="CHEBI:61977"/>
        <dbReference type="ChEBI" id="CHEBI:456216"/>
        <dbReference type="EC" id="2.7.12.2"/>
    </reaction>
</comment>
<evidence type="ECO:0000313" key="15">
    <source>
        <dbReference type="Proteomes" id="UP001209570"/>
    </source>
</evidence>
<protein>
    <recommendedName>
        <fullName evidence="7">mitogen-activated protein kinase kinase</fullName>
        <ecNumber evidence="7">2.7.12.2</ecNumber>
    </recommendedName>
</protein>
<dbReference type="AlphaFoldDB" id="A0AAD5QEN5"/>
<dbReference type="FunFam" id="3.30.200.20:FF:000040">
    <property type="entry name" value="Dual specificity mitogen-activated protein kinase kinase"/>
    <property type="match status" value="1"/>
</dbReference>
<dbReference type="Pfam" id="PF00069">
    <property type="entry name" value="Pkinase"/>
    <property type="match status" value="1"/>
</dbReference>
<dbReference type="Gene3D" id="1.10.510.10">
    <property type="entry name" value="Transferase(Phosphotransferase) domain 1"/>
    <property type="match status" value="1"/>
</dbReference>
<reference evidence="14" key="1">
    <citation type="submission" date="2021-12" db="EMBL/GenBank/DDBJ databases">
        <title>Prjna785345.</title>
        <authorList>
            <person name="Rujirawat T."/>
            <person name="Krajaejun T."/>
        </authorList>
    </citation>
    <scope>NUCLEOTIDE SEQUENCE</scope>
    <source>
        <strain evidence="14">Pi057C3</strain>
    </source>
</reference>
<keyword evidence="2" id="KW-0808">Transferase</keyword>
<evidence type="ECO:0000256" key="7">
    <source>
        <dbReference type="ARBA" id="ARBA00038999"/>
    </source>
</evidence>
<proteinExistence type="inferred from homology"/>
<comment type="catalytic activity">
    <reaction evidence="10">
        <text>L-tyrosyl-[protein] + ATP = O-phospho-L-tyrosyl-[protein] + ADP + H(+)</text>
        <dbReference type="Rhea" id="RHEA:10596"/>
        <dbReference type="Rhea" id="RHEA-COMP:10136"/>
        <dbReference type="Rhea" id="RHEA-COMP:20101"/>
        <dbReference type="ChEBI" id="CHEBI:15378"/>
        <dbReference type="ChEBI" id="CHEBI:30616"/>
        <dbReference type="ChEBI" id="CHEBI:46858"/>
        <dbReference type="ChEBI" id="CHEBI:61978"/>
        <dbReference type="ChEBI" id="CHEBI:456216"/>
        <dbReference type="EC" id="2.7.12.2"/>
    </reaction>
</comment>
<dbReference type="CDD" id="cd06623">
    <property type="entry name" value="PKc_MAPKK_plant_like"/>
    <property type="match status" value="1"/>
</dbReference>
<organism evidence="14 15">
    <name type="scientific">Pythium insidiosum</name>
    <name type="common">Pythiosis disease agent</name>
    <dbReference type="NCBI Taxonomy" id="114742"/>
    <lineage>
        <taxon>Eukaryota</taxon>
        <taxon>Sar</taxon>
        <taxon>Stramenopiles</taxon>
        <taxon>Oomycota</taxon>
        <taxon>Peronosporomycetes</taxon>
        <taxon>Pythiales</taxon>
        <taxon>Pythiaceae</taxon>
        <taxon>Pythium</taxon>
    </lineage>
</organism>
<keyword evidence="5 11" id="KW-0067">ATP-binding</keyword>
<dbReference type="InterPro" id="IPR011009">
    <property type="entry name" value="Kinase-like_dom_sf"/>
</dbReference>
<dbReference type="SUPFAM" id="SSF56112">
    <property type="entry name" value="Protein kinase-like (PK-like)"/>
    <property type="match status" value="1"/>
</dbReference>
<keyword evidence="1" id="KW-0723">Serine/threonine-protein kinase</keyword>
<evidence type="ECO:0000256" key="1">
    <source>
        <dbReference type="ARBA" id="ARBA00022527"/>
    </source>
</evidence>
<dbReference type="Gene3D" id="3.30.200.20">
    <property type="entry name" value="Phosphorylase Kinase, domain 1"/>
    <property type="match status" value="1"/>
</dbReference>
<evidence type="ECO:0000259" key="13">
    <source>
        <dbReference type="PROSITE" id="PS50011"/>
    </source>
</evidence>
<evidence type="ECO:0000256" key="5">
    <source>
        <dbReference type="ARBA" id="ARBA00022840"/>
    </source>
</evidence>
<keyword evidence="15" id="KW-1185">Reference proteome</keyword>
<accession>A0AAD5QEN5</accession>
<feature type="binding site" evidence="11">
    <location>
        <position position="179"/>
    </location>
    <ligand>
        <name>ATP</name>
        <dbReference type="ChEBI" id="CHEBI:30616"/>
    </ligand>
</feature>
<dbReference type="SMART" id="SM00220">
    <property type="entry name" value="S_TKc"/>
    <property type="match status" value="1"/>
</dbReference>
<feature type="domain" description="Protein kinase" evidence="13">
    <location>
        <begin position="150"/>
        <end position="407"/>
    </location>
</feature>
<dbReference type="EC" id="2.7.12.2" evidence="7"/>
<feature type="compositionally biased region" description="Acidic residues" evidence="12">
    <location>
        <begin position="54"/>
        <end position="63"/>
    </location>
</feature>
<dbReference type="InterPro" id="IPR000719">
    <property type="entry name" value="Prot_kinase_dom"/>
</dbReference>
<comment type="catalytic activity">
    <reaction evidence="8">
        <text>L-seryl-[protein] + ATP = O-phospho-L-seryl-[protein] + ADP + H(+)</text>
        <dbReference type="Rhea" id="RHEA:17989"/>
        <dbReference type="Rhea" id="RHEA-COMP:9863"/>
        <dbReference type="Rhea" id="RHEA-COMP:11604"/>
        <dbReference type="ChEBI" id="CHEBI:15378"/>
        <dbReference type="ChEBI" id="CHEBI:29999"/>
        <dbReference type="ChEBI" id="CHEBI:30616"/>
        <dbReference type="ChEBI" id="CHEBI:83421"/>
        <dbReference type="ChEBI" id="CHEBI:456216"/>
        <dbReference type="EC" id="2.7.12.2"/>
    </reaction>
</comment>
<dbReference type="GO" id="GO:0004674">
    <property type="term" value="F:protein serine/threonine kinase activity"/>
    <property type="evidence" value="ECO:0007669"/>
    <property type="project" value="UniProtKB-KW"/>
</dbReference>
<evidence type="ECO:0000256" key="4">
    <source>
        <dbReference type="ARBA" id="ARBA00022777"/>
    </source>
</evidence>
<comment type="caution">
    <text evidence="14">The sequence shown here is derived from an EMBL/GenBank/DDBJ whole genome shotgun (WGS) entry which is preliminary data.</text>
</comment>
<dbReference type="EMBL" id="JAKCXM010000005">
    <property type="protein sequence ID" value="KAJ0409227.1"/>
    <property type="molecule type" value="Genomic_DNA"/>
</dbReference>
<dbReference type="PROSITE" id="PS50011">
    <property type="entry name" value="PROTEIN_KINASE_DOM"/>
    <property type="match status" value="1"/>
</dbReference>
<evidence type="ECO:0000256" key="2">
    <source>
        <dbReference type="ARBA" id="ARBA00022679"/>
    </source>
</evidence>
<evidence type="ECO:0000256" key="8">
    <source>
        <dbReference type="ARBA" id="ARBA00049014"/>
    </source>
</evidence>
<dbReference type="PANTHER" id="PTHR48013">
    <property type="entry name" value="DUAL SPECIFICITY MITOGEN-ACTIVATED PROTEIN KINASE KINASE 5-RELATED"/>
    <property type="match status" value="1"/>
</dbReference>
<keyword evidence="3 11" id="KW-0547">Nucleotide-binding</keyword>
<dbReference type="PANTHER" id="PTHR48013:SF9">
    <property type="entry name" value="DUAL SPECIFICITY MITOGEN-ACTIVATED PROTEIN KINASE KINASE 5"/>
    <property type="match status" value="1"/>
</dbReference>
<dbReference type="InterPro" id="IPR017441">
    <property type="entry name" value="Protein_kinase_ATP_BS"/>
</dbReference>
<feature type="region of interest" description="Disordered" evidence="12">
    <location>
        <begin position="433"/>
        <end position="463"/>
    </location>
</feature>
<dbReference type="Proteomes" id="UP001209570">
    <property type="component" value="Unassembled WGS sequence"/>
</dbReference>
<feature type="region of interest" description="Disordered" evidence="12">
    <location>
        <begin position="1"/>
        <end position="64"/>
    </location>
</feature>
<evidence type="ECO:0000256" key="11">
    <source>
        <dbReference type="PROSITE-ProRule" id="PRU10141"/>
    </source>
</evidence>
<feature type="compositionally biased region" description="Low complexity" evidence="12">
    <location>
        <begin position="119"/>
        <end position="132"/>
    </location>
</feature>
<evidence type="ECO:0000256" key="9">
    <source>
        <dbReference type="ARBA" id="ARBA00049299"/>
    </source>
</evidence>
<gene>
    <name evidence="14" type="ORF">P43SY_006724</name>
</gene>
<dbReference type="PROSITE" id="PS00107">
    <property type="entry name" value="PROTEIN_KINASE_ATP"/>
    <property type="match status" value="1"/>
</dbReference>
<comment type="similarity">
    <text evidence="6">Belongs to the protein kinase superfamily. STE Ser/Thr protein kinase family. MAP kinase kinase subfamily.</text>
</comment>
<feature type="compositionally biased region" description="Acidic residues" evidence="12">
    <location>
        <begin position="442"/>
        <end position="454"/>
    </location>
</feature>
<dbReference type="GO" id="GO:0005524">
    <property type="term" value="F:ATP binding"/>
    <property type="evidence" value="ECO:0007669"/>
    <property type="project" value="UniProtKB-UniRule"/>
</dbReference>
<dbReference type="GO" id="GO:0004708">
    <property type="term" value="F:MAP kinase kinase activity"/>
    <property type="evidence" value="ECO:0007669"/>
    <property type="project" value="UniProtKB-EC"/>
</dbReference>
<keyword evidence="4" id="KW-0418">Kinase</keyword>
<evidence type="ECO:0000256" key="3">
    <source>
        <dbReference type="ARBA" id="ARBA00022741"/>
    </source>
</evidence>
<evidence type="ECO:0000256" key="10">
    <source>
        <dbReference type="ARBA" id="ARBA00051693"/>
    </source>
</evidence>
<sequence length="463" mass="51292">MKSKGRPPSLQVDDGADDGSLVAAAAGDGEMLLRLPQPTIRPPPLRLEHKNDTDCGDSDGDGLETDRDALEASCDIGETSLKKGPIRINRLGVTFVEDDAMAEAEAKANAACDLEDSGSRPSSRTSSRSSSPVRPPLPLSSRPVVSLDDLETCGLLGRGCSGHVVKARHRDTQQLFAVKVVNNVYDKAKRDQMLTEIRTLYSVESPFLVDFYGAYFQDHQLSLVLEFCDVGSLDAVIQRRAPMPERIVAAMASQMLHGLLHLKQTHHFHRDIKPQNILVRADGKVKLTDFGLARELGHSQDMAQTFVGTFKYMSPERVQNEPYNYKSDIWSIGLVLIECATKMFPFRNARSYIDVVQSIIECTEPELPADTATLSFTDEFRDFISDCLKKEPKKRGSVDKLLSAPWLQRHQATDGARCARRIADWLQGREECEAKHGTASTSDEEDEIEEDIQAVDDGCKDAK</sequence>
<evidence type="ECO:0000256" key="12">
    <source>
        <dbReference type="SAM" id="MobiDB-lite"/>
    </source>
</evidence>
<evidence type="ECO:0000313" key="14">
    <source>
        <dbReference type="EMBL" id="KAJ0409227.1"/>
    </source>
</evidence>